<protein>
    <recommendedName>
        <fullName evidence="6">PBP domain-containing protein</fullName>
    </recommendedName>
</protein>
<evidence type="ECO:0000313" key="5">
    <source>
        <dbReference type="Proteomes" id="UP001432209"/>
    </source>
</evidence>
<feature type="compositionally biased region" description="Gly residues" evidence="1">
    <location>
        <begin position="714"/>
        <end position="753"/>
    </location>
</feature>
<keyword evidence="2" id="KW-0812">Transmembrane</keyword>
<dbReference type="Gene3D" id="3.40.190.10">
    <property type="entry name" value="Periplasmic binding protein-like II"/>
    <property type="match status" value="2"/>
</dbReference>
<evidence type="ECO:0000313" key="4">
    <source>
        <dbReference type="EMBL" id="WUX51788.1"/>
    </source>
</evidence>
<keyword evidence="5" id="KW-1185">Reference proteome</keyword>
<feature type="chain" id="PRO_5047392789" description="PBP domain-containing protein" evidence="3">
    <location>
        <begin position="43"/>
        <end position="830"/>
    </location>
</feature>
<evidence type="ECO:0000256" key="3">
    <source>
        <dbReference type="SAM" id="SignalP"/>
    </source>
</evidence>
<evidence type="ECO:0000256" key="1">
    <source>
        <dbReference type="SAM" id="MobiDB-lite"/>
    </source>
</evidence>
<feature type="region of interest" description="Disordered" evidence="1">
    <location>
        <begin position="139"/>
        <end position="173"/>
    </location>
</feature>
<dbReference type="Proteomes" id="UP001432209">
    <property type="component" value="Chromosome"/>
</dbReference>
<gene>
    <name evidence="4" type="ORF">OG442_09700</name>
</gene>
<evidence type="ECO:0008006" key="6">
    <source>
        <dbReference type="Google" id="ProtNLM"/>
    </source>
</evidence>
<dbReference type="EMBL" id="CP109495">
    <property type="protein sequence ID" value="WUX51788.1"/>
    <property type="molecule type" value="Genomic_DNA"/>
</dbReference>
<dbReference type="SUPFAM" id="SSF53850">
    <property type="entry name" value="Periplasmic binding protein-like II"/>
    <property type="match status" value="1"/>
</dbReference>
<accession>A0ABZ2A2U9</accession>
<sequence>MSTRSGKRASVRVRTTTGITALLAALVVALLPLPATTTPAQAADASRAAGSAVTVTGKKGKYDDFSSLKVTVHQTEQLRAQGVRVSWTGAKPTETGFRHNYLQLMQCWGDDPAGPRREQCQFGGSGLTSGGGWTSLRQIDGAPDPAETQYVGNGRGESYVPFHPANGGAPTTGSRDWTYFGSLDTNEEPYGITHADGTGEFTFPMYTDQEADQLGCGAPVKQGSTVKGRSCWLVIVPRGDHDVDGTAGGAATPLLSSPLTASNWAQRMVVPLDFLPVGNSCPADRAERRVTGSELLTDAMSSWQPALCSAPGGARFAFSQSGEGGARDTISRPAAGAPGLAFTVDPVEAPADGPDVVHAPVAVSGLAVGFFVELPDAGQLTSMRLTPRLLAKLLTSSYQKDVTRSRREIPEHVKDNPPSLFHDPEFQEINPEFKDWGPTSLPPMSLMVQLANTDTTRMAWQWLRSDREAKEFLSGTADPWGTKVNPFFANIGLATDESVSDFPKADPTRTTVTIDGATLEYGTTDVAPYVQDMHDGALRTRRGNNLETTTPAAGSNGSPAKLVNTPPLPGERMVLALVDAASAARYGLQTAALRNADGAFVKPTTGALLAGVADMRKSPVPGVLGTDPGAAKGGAYPLTSLVYAAGYTNTPAADRKDYAGLVRYAVGAGQAPGVSPGRLPPGYAPLPASLRTRALAAADRLQNAKEAGEDGDSVGTGGSGGDGARSGGSAGGGSTAGLDGGAGASGAATGGGDPAADPDAEASPDASATPPDPDKRNVAESGGLTPSTVLGIIRWVLLGVLVAGGLAALSGPILLRLSARKTGPGSPGVI</sequence>
<evidence type="ECO:0000256" key="2">
    <source>
        <dbReference type="SAM" id="Phobius"/>
    </source>
</evidence>
<feature type="transmembrane region" description="Helical" evidence="2">
    <location>
        <begin position="795"/>
        <end position="815"/>
    </location>
</feature>
<name>A0ABZ2A2U9_STRNV</name>
<feature type="region of interest" description="Disordered" evidence="1">
    <location>
        <begin position="702"/>
        <end position="783"/>
    </location>
</feature>
<feature type="signal peptide" evidence="3">
    <location>
        <begin position="1"/>
        <end position="42"/>
    </location>
</feature>
<organism evidence="4 5">
    <name type="scientific">Streptomyces niveus</name>
    <name type="common">Streptomyces spheroides</name>
    <dbReference type="NCBI Taxonomy" id="193462"/>
    <lineage>
        <taxon>Bacteria</taxon>
        <taxon>Bacillati</taxon>
        <taxon>Actinomycetota</taxon>
        <taxon>Actinomycetes</taxon>
        <taxon>Kitasatosporales</taxon>
        <taxon>Streptomycetaceae</taxon>
        <taxon>Streptomyces</taxon>
    </lineage>
</organism>
<keyword evidence="2" id="KW-1133">Transmembrane helix</keyword>
<keyword evidence="2" id="KW-0472">Membrane</keyword>
<proteinExistence type="predicted"/>
<reference evidence="4" key="1">
    <citation type="submission" date="2022-10" db="EMBL/GenBank/DDBJ databases">
        <title>The complete genomes of actinobacterial strains from the NBC collection.</title>
        <authorList>
            <person name="Joergensen T.S."/>
            <person name="Alvarez Arevalo M."/>
            <person name="Sterndorff E.B."/>
            <person name="Faurdal D."/>
            <person name="Vuksanovic O."/>
            <person name="Mourched A.-S."/>
            <person name="Charusanti P."/>
            <person name="Shaw S."/>
            <person name="Blin K."/>
            <person name="Weber T."/>
        </authorList>
    </citation>
    <scope>NUCLEOTIDE SEQUENCE</scope>
    <source>
        <strain evidence="4">NBC_01432</strain>
    </source>
</reference>
<dbReference type="RefSeq" id="WP_329075463.1">
    <property type="nucleotide sequence ID" value="NZ_CP109495.1"/>
</dbReference>
<keyword evidence="3" id="KW-0732">Signal</keyword>